<dbReference type="InterPro" id="IPR014721">
    <property type="entry name" value="Ribsml_uS5_D2-typ_fold_subgr"/>
</dbReference>
<evidence type="ECO:0000259" key="5">
    <source>
        <dbReference type="Pfam" id="PF00288"/>
    </source>
</evidence>
<dbReference type="PRINTS" id="PR00473">
    <property type="entry name" value="GALCTOKINASE"/>
</dbReference>
<dbReference type="PANTHER" id="PTHR10457">
    <property type="entry name" value="MEVALONATE KINASE/GALACTOKINASE"/>
    <property type="match status" value="1"/>
</dbReference>
<evidence type="ECO:0000313" key="7">
    <source>
        <dbReference type="EMBL" id="GKG99788.1"/>
    </source>
</evidence>
<keyword evidence="3" id="KW-0808">Transferase</keyword>
<dbReference type="GO" id="GO:0006012">
    <property type="term" value="P:galactose metabolic process"/>
    <property type="evidence" value="ECO:0007669"/>
    <property type="project" value="InterPro"/>
</dbReference>
<keyword evidence="3" id="KW-0418">Kinase</keyword>
<dbReference type="SUPFAM" id="SSF54211">
    <property type="entry name" value="Ribosomal protein S5 domain 2-like"/>
    <property type="match status" value="1"/>
</dbReference>
<dbReference type="OrthoDB" id="250531at2"/>
<dbReference type="Gene3D" id="3.30.70.890">
    <property type="entry name" value="GHMP kinase, C-terminal domain"/>
    <property type="match status" value="1"/>
</dbReference>
<dbReference type="EMBL" id="WNME01000042">
    <property type="protein sequence ID" value="MUB67041.1"/>
    <property type="molecule type" value="Genomic_DNA"/>
</dbReference>
<feature type="domain" description="GHMP kinase N-terminal" evidence="5">
    <location>
        <begin position="125"/>
        <end position="213"/>
    </location>
</feature>
<dbReference type="PANTHER" id="PTHR10457:SF7">
    <property type="entry name" value="GALACTOKINASE-RELATED"/>
    <property type="match status" value="1"/>
</dbReference>
<dbReference type="EMBL" id="BQNJ01000001">
    <property type="protein sequence ID" value="GKG99788.1"/>
    <property type="molecule type" value="Genomic_DNA"/>
</dbReference>
<evidence type="ECO:0000259" key="6">
    <source>
        <dbReference type="Pfam" id="PF10509"/>
    </source>
</evidence>
<dbReference type="SUPFAM" id="SSF55060">
    <property type="entry name" value="GHMP Kinase, C-terminal domain"/>
    <property type="match status" value="1"/>
</dbReference>
<dbReference type="PRINTS" id="PR00959">
    <property type="entry name" value="MEVGALKINASE"/>
</dbReference>
<evidence type="ECO:0000313" key="9">
    <source>
        <dbReference type="Proteomes" id="UP000434223"/>
    </source>
</evidence>
<dbReference type="InterPro" id="IPR019539">
    <property type="entry name" value="GalKase_N"/>
</dbReference>
<dbReference type="Proteomes" id="UP000434223">
    <property type="component" value="Unassembled WGS sequence"/>
</dbReference>
<protein>
    <submittedName>
        <fullName evidence="8">Galactokinase</fullName>
    </submittedName>
</protein>
<dbReference type="InterPro" id="IPR006206">
    <property type="entry name" value="Mevalonate/galactokinase"/>
</dbReference>
<keyword evidence="4" id="KW-0067">ATP-binding</keyword>
<dbReference type="Gene3D" id="3.30.230.10">
    <property type="match status" value="1"/>
</dbReference>
<name>A0A174XGC9_9FIRM</name>
<keyword evidence="2" id="KW-0547">Nucleotide-binding</keyword>
<reference evidence="8 9" key="1">
    <citation type="submission" date="2019-09" db="EMBL/GenBank/DDBJ databases">
        <title>Draft genome sequencing of Hungatella hathewayi 123Y-2.</title>
        <authorList>
            <person name="Lv Q."/>
            <person name="Li S."/>
        </authorList>
    </citation>
    <scope>NUCLEOTIDE SEQUENCE [LARGE SCALE GENOMIC DNA]</scope>
    <source>
        <strain evidence="8 9">123Y-2</strain>
    </source>
</reference>
<dbReference type="InterPro" id="IPR036554">
    <property type="entry name" value="GHMP_kinase_C_sf"/>
</dbReference>
<dbReference type="AlphaFoldDB" id="A0A174XGC9"/>
<comment type="similarity">
    <text evidence="1">Belongs to the GHMP kinase family. GalK subfamily.</text>
</comment>
<reference evidence="7" key="2">
    <citation type="submission" date="2022-01" db="EMBL/GenBank/DDBJ databases">
        <title>Novel bile acid biosynthetic pathways are enriched in the microbiome of centenarians.</title>
        <authorList>
            <person name="Sato Y."/>
            <person name="Atarashi K."/>
            <person name="Plichta R.D."/>
            <person name="Arai Y."/>
            <person name="Sasajima S."/>
            <person name="Kearney M.S."/>
            <person name="Suda W."/>
            <person name="Takeshita K."/>
            <person name="Sasaki T."/>
            <person name="Okamoto S."/>
            <person name="Skelly N.A."/>
            <person name="Okamura Y."/>
            <person name="Vlamakis H."/>
            <person name="Li Y."/>
            <person name="Tanoue T."/>
            <person name="Takei H."/>
            <person name="Nittono H."/>
            <person name="Narushima S."/>
            <person name="Irie J."/>
            <person name="Itoh H."/>
            <person name="Moriya K."/>
            <person name="Sugiura Y."/>
            <person name="Suematsu M."/>
            <person name="Moritoki N."/>
            <person name="Shibata S."/>
            <person name="Littman R.D."/>
            <person name="Fischbach A.M."/>
            <person name="Uwamino Y."/>
            <person name="Inoue T."/>
            <person name="Honda A."/>
            <person name="Hattori M."/>
            <person name="Murai T."/>
            <person name="Xavier J.R."/>
            <person name="Hirose N."/>
            <person name="Honda K."/>
        </authorList>
    </citation>
    <scope>NUCLEOTIDE SEQUENCE</scope>
    <source>
        <strain evidence="7">CE91-St55</strain>
    </source>
</reference>
<organism evidence="8 9">
    <name type="scientific">Hungatella hathewayi</name>
    <dbReference type="NCBI Taxonomy" id="154046"/>
    <lineage>
        <taxon>Bacteria</taxon>
        <taxon>Bacillati</taxon>
        <taxon>Bacillota</taxon>
        <taxon>Clostridia</taxon>
        <taxon>Lachnospirales</taxon>
        <taxon>Lachnospiraceae</taxon>
        <taxon>Hungatella</taxon>
    </lineage>
</organism>
<sequence length="432" mass="47504">MKVCDTIQMLESEKSRKLMAALYGETAVEANIERYQNLVKSFQKKFAEEDITLFSSPGRTEISGNHTDHNHGKVLAGSINLDCVGVAAKNNSSKVHIISETFNQSFIIDLNDLSPSDKKAGTIDLVKGLLQGFKESGYEVGGFNAYITSNVISAAGVSSSASFEMLLCSILNTFFNEGRMDTVAYAHIGKYSENVYWDKASGLLDQMACAVGGLITIDFMEPASPVVEKIDFDFSSQNHSLIIVNTGKGHADLSADYSSVPIEMKKVAEFFGKEVCAQITEEEVIEHLAEVRAYAGDRSVLRALHFFEENKRVEAEVKALKEGRFTDFLMNITASGNSSWKWLQNCFTNSAYQEQGITVALALTELFIAEKQRGACRVHGGGFAGVIMAMLPNDLVDEYVAYIEKALGEGNAYRMSIRPYGAICFDTVMEEQ</sequence>
<dbReference type="GO" id="GO:0005524">
    <property type="term" value="F:ATP binding"/>
    <property type="evidence" value="ECO:0007669"/>
    <property type="project" value="UniProtKB-KW"/>
</dbReference>
<dbReference type="Pfam" id="PF00288">
    <property type="entry name" value="GHMP_kinases_N"/>
    <property type="match status" value="1"/>
</dbReference>
<dbReference type="GeneID" id="93151341"/>
<proteinExistence type="inferred from homology"/>
<comment type="caution">
    <text evidence="8">The sequence shown here is derived from an EMBL/GenBank/DDBJ whole genome shotgun (WGS) entry which is preliminary data.</text>
</comment>
<dbReference type="PIRSF" id="PIRSF000530">
    <property type="entry name" value="Galactokinase"/>
    <property type="match status" value="1"/>
</dbReference>
<evidence type="ECO:0000256" key="1">
    <source>
        <dbReference type="ARBA" id="ARBA00006566"/>
    </source>
</evidence>
<dbReference type="InterPro" id="IPR000705">
    <property type="entry name" value="Galactokinase"/>
</dbReference>
<dbReference type="InterPro" id="IPR006204">
    <property type="entry name" value="GHMP_kinase_N_dom"/>
</dbReference>
<evidence type="ECO:0000256" key="4">
    <source>
        <dbReference type="ARBA" id="ARBA00022840"/>
    </source>
</evidence>
<evidence type="ECO:0000256" key="3">
    <source>
        <dbReference type="ARBA" id="ARBA00022777"/>
    </source>
</evidence>
<gene>
    <name evidence="7" type="primary">galK</name>
    <name evidence="7" type="ORF">CE91St55_17700</name>
    <name evidence="8" type="ORF">GNE07_28905</name>
</gene>
<dbReference type="RefSeq" id="WP_006772477.1">
    <property type="nucleotide sequence ID" value="NZ_BQNJ01000001.1"/>
</dbReference>
<accession>A0A174XGC9</accession>
<dbReference type="GO" id="GO:0005829">
    <property type="term" value="C:cytosol"/>
    <property type="evidence" value="ECO:0007669"/>
    <property type="project" value="TreeGrafter"/>
</dbReference>
<evidence type="ECO:0000256" key="2">
    <source>
        <dbReference type="ARBA" id="ARBA00022741"/>
    </source>
</evidence>
<evidence type="ECO:0000313" key="8">
    <source>
        <dbReference type="EMBL" id="MUB67041.1"/>
    </source>
</evidence>
<dbReference type="InterPro" id="IPR020568">
    <property type="entry name" value="Ribosomal_Su5_D2-typ_SF"/>
</dbReference>
<dbReference type="Pfam" id="PF10509">
    <property type="entry name" value="GalKase_gal_bdg"/>
    <property type="match status" value="1"/>
</dbReference>
<dbReference type="Proteomes" id="UP001055091">
    <property type="component" value="Unassembled WGS sequence"/>
</dbReference>
<feature type="domain" description="Galactokinase N-terminal" evidence="6">
    <location>
        <begin position="40"/>
        <end position="89"/>
    </location>
</feature>
<dbReference type="GO" id="GO:0004335">
    <property type="term" value="F:galactokinase activity"/>
    <property type="evidence" value="ECO:0007669"/>
    <property type="project" value="InterPro"/>
</dbReference>